<keyword evidence="4" id="KW-0418">Kinase</keyword>
<name>A0A7L4MTF7_9AVES</name>
<dbReference type="InterPro" id="IPR027417">
    <property type="entry name" value="P-loop_NTPase"/>
</dbReference>
<dbReference type="SUPFAM" id="SSF52540">
    <property type="entry name" value="P-loop containing nucleoside triphosphate hydrolases"/>
    <property type="match status" value="1"/>
</dbReference>
<proteinExistence type="predicted"/>
<dbReference type="Proteomes" id="UP000586704">
    <property type="component" value="Unassembled WGS sequence"/>
</dbReference>
<protein>
    <submittedName>
        <fullName evidence="4">PSTK kinase</fullName>
    </submittedName>
</protein>
<dbReference type="Pfam" id="PF08433">
    <property type="entry name" value="KTI12"/>
    <property type="match status" value="1"/>
</dbReference>
<gene>
    <name evidence="4" type="primary">Pstk</name>
    <name evidence="4" type="ORF">CEYCYA_R08246</name>
</gene>
<comment type="caution">
    <text evidence="4">The sequence shown here is derived from an EMBL/GenBank/DDBJ whole genome shotgun (WGS) entry which is preliminary data.</text>
</comment>
<keyword evidence="3" id="KW-0175">Coiled coil</keyword>
<keyword evidence="1" id="KW-0547">Nucleotide-binding</keyword>
<dbReference type="GO" id="GO:0000049">
    <property type="term" value="F:tRNA binding"/>
    <property type="evidence" value="ECO:0007669"/>
    <property type="project" value="TreeGrafter"/>
</dbReference>
<dbReference type="NCBIfam" id="TIGR03575">
    <property type="entry name" value="selen_PSTK_euk"/>
    <property type="match status" value="1"/>
</dbReference>
<keyword evidence="5" id="KW-1185">Reference proteome</keyword>
<dbReference type="PANTHER" id="PTHR20873">
    <property type="entry name" value="L-SERYL-TRNA(SEC) KINASE"/>
    <property type="match status" value="1"/>
</dbReference>
<dbReference type="Gene3D" id="3.40.50.300">
    <property type="entry name" value="P-loop containing nucleotide triphosphate hydrolases"/>
    <property type="match status" value="1"/>
</dbReference>
<accession>A0A7L4MTF7</accession>
<feature type="coiled-coil region" evidence="3">
    <location>
        <begin position="303"/>
        <end position="330"/>
    </location>
</feature>
<dbReference type="EMBL" id="VYZU01001921">
    <property type="protein sequence ID" value="NXY81043.1"/>
    <property type="molecule type" value="Genomic_DNA"/>
</dbReference>
<dbReference type="InterPro" id="IPR013641">
    <property type="entry name" value="KTI12/PSTK"/>
</dbReference>
<dbReference type="OrthoDB" id="9972657at2759"/>
<dbReference type="GO" id="GO:0016301">
    <property type="term" value="F:kinase activity"/>
    <property type="evidence" value="ECO:0007669"/>
    <property type="project" value="UniProtKB-KW"/>
</dbReference>
<dbReference type="InterPro" id="IPR052648">
    <property type="entry name" value="Ser-tRNA(Sec)_kinase"/>
</dbReference>
<dbReference type="PANTHER" id="PTHR20873:SF0">
    <property type="entry name" value="L-SERYL-TRNA(SEC) KINASE"/>
    <property type="match status" value="1"/>
</dbReference>
<sequence length="368" mass="40677">IGFLAALTEQEEPGGGGSARVGLCVLCGLPAAGKSSLARALLRLLPQRQGWACGLLTYDELIPPEVFGSRESEAGPEGPSPLLPCWKQSRRELLQCLESFVRALVSGNPLSAPAAGAQAAWERFLACCRQQGLLSSAGSHAGDGYLTRAATAGPLYLILDDNFYYQSMRYEVYQLARKYSLSFCQLFLECPLECCLQRNRLRSHAVPEQTICLMARKIEKPDLKKNAWELNSLILKSFDGTSENDEQIISFLAAALENPVKQNEENTEQKEVDRAICAASTIHQADQRCRHIISQAMKDAKDKKVLPSEMKSLAEELNKLKAEFLEDLRQGNNLKEQICPPSQDSDPATSVSSFQHEATHIVNKYVFK</sequence>
<feature type="non-terminal residue" evidence="4">
    <location>
        <position position="368"/>
    </location>
</feature>
<dbReference type="InterPro" id="IPR020028">
    <property type="entry name" value="L-seryl-tRNA_Sec_kinase_euk"/>
</dbReference>
<keyword evidence="4" id="KW-0808">Transferase</keyword>
<keyword evidence="2" id="KW-0067">ATP-binding</keyword>
<dbReference type="AlphaFoldDB" id="A0A7L4MTF7"/>
<feature type="non-terminal residue" evidence="4">
    <location>
        <position position="1"/>
    </location>
</feature>
<evidence type="ECO:0000256" key="2">
    <source>
        <dbReference type="ARBA" id="ARBA00022840"/>
    </source>
</evidence>
<organism evidence="4 5">
    <name type="scientific">Ceyx cyanopectus</name>
    <name type="common">Indigo-banded kingfisher</name>
    <dbReference type="NCBI Taxonomy" id="390723"/>
    <lineage>
        <taxon>Eukaryota</taxon>
        <taxon>Metazoa</taxon>
        <taxon>Chordata</taxon>
        <taxon>Craniata</taxon>
        <taxon>Vertebrata</taxon>
        <taxon>Euteleostomi</taxon>
        <taxon>Archelosauria</taxon>
        <taxon>Archosauria</taxon>
        <taxon>Dinosauria</taxon>
        <taxon>Saurischia</taxon>
        <taxon>Theropoda</taxon>
        <taxon>Coelurosauria</taxon>
        <taxon>Aves</taxon>
        <taxon>Neognathae</taxon>
        <taxon>Neoaves</taxon>
        <taxon>Telluraves</taxon>
        <taxon>Coraciimorphae</taxon>
        <taxon>Coraciiformes</taxon>
        <taxon>Alcedinidae</taxon>
        <taxon>Ceyx</taxon>
    </lineage>
</organism>
<evidence type="ECO:0000313" key="4">
    <source>
        <dbReference type="EMBL" id="NXY81043.1"/>
    </source>
</evidence>
<reference evidence="4 5" key="1">
    <citation type="submission" date="2020-02" db="EMBL/GenBank/DDBJ databases">
        <title>Bird 10,000 Genomes (B10K) Project - Family phase.</title>
        <authorList>
            <person name="Zhang G."/>
        </authorList>
    </citation>
    <scope>NUCLEOTIDE SEQUENCE [LARGE SCALE GENOMIC DNA]</scope>
    <source>
        <strain evidence="4">B10K-DU-013-51</strain>
        <tissue evidence="4">Mixed tissue sample</tissue>
    </source>
</reference>
<dbReference type="GO" id="GO:0005524">
    <property type="term" value="F:ATP binding"/>
    <property type="evidence" value="ECO:0007669"/>
    <property type="project" value="UniProtKB-KW"/>
</dbReference>
<evidence type="ECO:0000256" key="3">
    <source>
        <dbReference type="SAM" id="Coils"/>
    </source>
</evidence>
<evidence type="ECO:0000256" key="1">
    <source>
        <dbReference type="ARBA" id="ARBA00022741"/>
    </source>
</evidence>
<evidence type="ECO:0000313" key="5">
    <source>
        <dbReference type="Proteomes" id="UP000586704"/>
    </source>
</evidence>